<dbReference type="PANTHER" id="PTHR38402:SF1">
    <property type="entry name" value="MITOCHONDRIAL OUTER MEMBRANE PROTEIN OM14"/>
    <property type="match status" value="1"/>
</dbReference>
<dbReference type="GO" id="GO:0005741">
    <property type="term" value="C:mitochondrial outer membrane"/>
    <property type="evidence" value="ECO:0007669"/>
    <property type="project" value="InterPro"/>
</dbReference>
<keyword evidence="1" id="KW-1133">Transmembrane helix</keyword>
<dbReference type="GO" id="GO:1990593">
    <property type="term" value="F:nascent polypeptide-associated complex binding"/>
    <property type="evidence" value="ECO:0007669"/>
    <property type="project" value="InterPro"/>
</dbReference>
<dbReference type="STRING" id="573508.A0A1E3B285"/>
<evidence type="ECO:0000256" key="1">
    <source>
        <dbReference type="SAM" id="Phobius"/>
    </source>
</evidence>
<dbReference type="GO" id="GO:0006626">
    <property type="term" value="P:protein targeting to mitochondrion"/>
    <property type="evidence" value="ECO:0007669"/>
    <property type="project" value="TreeGrafter"/>
</dbReference>
<gene>
    <name evidence="2" type="ORF">SI65_10062</name>
</gene>
<feature type="transmembrane region" description="Helical" evidence="1">
    <location>
        <begin position="156"/>
        <end position="179"/>
    </location>
</feature>
<protein>
    <submittedName>
        <fullName evidence="2">Uncharacterized protein</fullName>
    </submittedName>
</protein>
<dbReference type="EMBL" id="JXNT01000024">
    <property type="protein sequence ID" value="ODM14576.1"/>
    <property type="molecule type" value="Genomic_DNA"/>
</dbReference>
<dbReference type="AlphaFoldDB" id="A0A1E3B285"/>
<proteinExistence type="predicted"/>
<reference evidence="2 3" key="1">
    <citation type="journal article" date="2016" name="BMC Genomics">
        <title>Comparative genomic and transcriptomic analyses of the Fuzhuan brick tea-fermentation fungus Aspergillus cristatus.</title>
        <authorList>
            <person name="Ge Y."/>
            <person name="Wang Y."/>
            <person name="Liu Y."/>
            <person name="Tan Y."/>
            <person name="Ren X."/>
            <person name="Zhang X."/>
            <person name="Hyde K.D."/>
            <person name="Liu Y."/>
            <person name="Liu Z."/>
        </authorList>
    </citation>
    <scope>NUCLEOTIDE SEQUENCE [LARGE SCALE GENOMIC DNA]</scope>
    <source>
        <strain evidence="2 3">GZAAS20.1005</strain>
    </source>
</reference>
<name>A0A1E3B285_ASPCR</name>
<dbReference type="PANTHER" id="PTHR38402">
    <property type="entry name" value="MITOCHONDRIAL OUTER MEMBRANE PROTEIN OM14"/>
    <property type="match status" value="1"/>
</dbReference>
<feature type="transmembrane region" description="Helical" evidence="1">
    <location>
        <begin position="124"/>
        <end position="144"/>
    </location>
</feature>
<keyword evidence="3" id="KW-1185">Reference proteome</keyword>
<keyword evidence="1" id="KW-0812">Transmembrane</keyword>
<keyword evidence="1" id="KW-0472">Membrane</keyword>
<dbReference type="InterPro" id="IPR039454">
    <property type="entry name" value="OM14"/>
</dbReference>
<evidence type="ECO:0000313" key="3">
    <source>
        <dbReference type="Proteomes" id="UP000094569"/>
    </source>
</evidence>
<organism evidence="2 3">
    <name type="scientific">Aspergillus cristatus</name>
    <name type="common">Chinese Fuzhuan brick tea-fermentation fungus</name>
    <name type="synonym">Eurotium cristatum</name>
    <dbReference type="NCBI Taxonomy" id="573508"/>
    <lineage>
        <taxon>Eukaryota</taxon>
        <taxon>Fungi</taxon>
        <taxon>Dikarya</taxon>
        <taxon>Ascomycota</taxon>
        <taxon>Pezizomycotina</taxon>
        <taxon>Eurotiomycetes</taxon>
        <taxon>Eurotiomycetidae</taxon>
        <taxon>Eurotiales</taxon>
        <taxon>Aspergillaceae</taxon>
        <taxon>Aspergillus</taxon>
        <taxon>Aspergillus subgen. Aspergillus</taxon>
    </lineage>
</organism>
<evidence type="ECO:0000313" key="2">
    <source>
        <dbReference type="EMBL" id="ODM14576.1"/>
    </source>
</evidence>
<sequence>MSSSLNCEIYRFLRLPRYHNTSCLTPTLQQEGPSNPRKTRAPRVEAIYRDESENPATLVDVDSPHVSSVDPNFLNQNVKTSTQAERLQREQEQQNVEGLNKARKVRAKAKAEKSSLSANKGNPVYVGNALLLGLAGAGLGYGAYQKHLSGKLSWELVGLWSGAVGAFGVADYFVSKWLIQNKYPKK</sequence>
<dbReference type="Proteomes" id="UP000094569">
    <property type="component" value="Unassembled WGS sequence"/>
</dbReference>
<dbReference type="VEuPathDB" id="FungiDB:SI65_10062"/>
<accession>A0A1E3B285</accession>
<dbReference type="OrthoDB" id="5422928at2759"/>
<comment type="caution">
    <text evidence="2">The sequence shown here is derived from an EMBL/GenBank/DDBJ whole genome shotgun (WGS) entry which is preliminary data.</text>
</comment>